<sequence length="92" mass="10538">MLVNDDENDEDTLCRNISRLTFKFITRLFQQGNISKSILTECLTALQTTICALPADYTRENLLSLDDLINEMRMMVATHQFADTSIDTDMND</sequence>
<reference evidence="1" key="1">
    <citation type="submission" date="2021-02" db="EMBL/GenBank/DDBJ databases">
        <authorList>
            <person name="Nowell W R."/>
        </authorList>
    </citation>
    <scope>NUCLEOTIDE SEQUENCE</scope>
</reference>
<dbReference type="EMBL" id="CAJOBJ010001280">
    <property type="protein sequence ID" value="CAF3871063.1"/>
    <property type="molecule type" value="Genomic_DNA"/>
</dbReference>
<comment type="caution">
    <text evidence="1">The sequence shown here is derived from an EMBL/GenBank/DDBJ whole genome shotgun (WGS) entry which is preliminary data.</text>
</comment>
<gene>
    <name evidence="1" type="ORF">GIL414_LOCUS5028</name>
</gene>
<organism evidence="1 2">
    <name type="scientific">Rotaria magnacalcarata</name>
    <dbReference type="NCBI Taxonomy" id="392030"/>
    <lineage>
        <taxon>Eukaryota</taxon>
        <taxon>Metazoa</taxon>
        <taxon>Spiralia</taxon>
        <taxon>Gnathifera</taxon>
        <taxon>Rotifera</taxon>
        <taxon>Eurotatoria</taxon>
        <taxon>Bdelloidea</taxon>
        <taxon>Philodinida</taxon>
        <taxon>Philodinidae</taxon>
        <taxon>Rotaria</taxon>
    </lineage>
</organism>
<dbReference type="Proteomes" id="UP000681720">
    <property type="component" value="Unassembled WGS sequence"/>
</dbReference>
<dbReference type="AlphaFoldDB" id="A0A8S2L273"/>
<protein>
    <submittedName>
        <fullName evidence="1">Uncharacterized protein</fullName>
    </submittedName>
</protein>
<accession>A0A8S2L273</accession>
<evidence type="ECO:0000313" key="1">
    <source>
        <dbReference type="EMBL" id="CAF3871063.1"/>
    </source>
</evidence>
<name>A0A8S2L273_9BILA</name>
<evidence type="ECO:0000313" key="2">
    <source>
        <dbReference type="Proteomes" id="UP000681720"/>
    </source>
</evidence>
<proteinExistence type="predicted"/>